<evidence type="ECO:0000313" key="2">
    <source>
        <dbReference type="Proteomes" id="UP001597520"/>
    </source>
</evidence>
<dbReference type="Proteomes" id="UP001597520">
    <property type="component" value="Unassembled WGS sequence"/>
</dbReference>
<evidence type="ECO:0000313" key="1">
    <source>
        <dbReference type="EMBL" id="MFD2704235.1"/>
    </source>
</evidence>
<dbReference type="InterPro" id="IPR021146">
    <property type="entry name" value="Phage_gp6-like_head-tail"/>
</dbReference>
<name>A0ABW5SXN1_9BACI</name>
<comment type="caution">
    <text evidence="1">The sequence shown here is derived from an EMBL/GenBank/DDBJ whole genome shotgun (WGS) entry which is preliminary data.</text>
</comment>
<accession>A0ABW5SXN1</accession>
<keyword evidence="2" id="KW-1185">Reference proteome</keyword>
<dbReference type="InterPro" id="IPR053746">
    <property type="entry name" value="Viral_HT_Connector_Assembly"/>
</dbReference>
<sequence length="104" mass="12197">MDTTTAKTLLMISSTKYDDYLDAVIPMFEEKVKQYANNRFEQDDGTEKLPPDLEQTLVKWIQHDMNNRAGLESRTMGDVSYNYSNEMPDFIRRDIAPHRKVSFK</sequence>
<dbReference type="Pfam" id="PF05135">
    <property type="entry name" value="Phage_connect_1"/>
    <property type="match status" value="1"/>
</dbReference>
<reference evidence="2" key="1">
    <citation type="journal article" date="2019" name="Int. J. Syst. Evol. Microbiol.">
        <title>The Global Catalogue of Microorganisms (GCM) 10K type strain sequencing project: providing services to taxonomists for standard genome sequencing and annotation.</title>
        <authorList>
            <consortium name="The Broad Institute Genomics Platform"/>
            <consortium name="The Broad Institute Genome Sequencing Center for Infectious Disease"/>
            <person name="Wu L."/>
            <person name="Ma J."/>
        </authorList>
    </citation>
    <scope>NUCLEOTIDE SEQUENCE [LARGE SCALE GENOMIC DNA]</scope>
    <source>
        <strain evidence="2">KCTC 33792</strain>
    </source>
</reference>
<proteinExistence type="predicted"/>
<organism evidence="1 2">
    <name type="scientific">Salibacterium lacus</name>
    <dbReference type="NCBI Taxonomy" id="1898109"/>
    <lineage>
        <taxon>Bacteria</taxon>
        <taxon>Bacillati</taxon>
        <taxon>Bacillota</taxon>
        <taxon>Bacilli</taxon>
        <taxon>Bacillales</taxon>
        <taxon>Bacillaceae</taxon>
    </lineage>
</organism>
<dbReference type="EMBL" id="JBHUML010000002">
    <property type="protein sequence ID" value="MFD2704235.1"/>
    <property type="molecule type" value="Genomic_DNA"/>
</dbReference>
<protein>
    <submittedName>
        <fullName evidence="1">Phage head-tail connector protein</fullName>
    </submittedName>
</protein>
<gene>
    <name evidence="1" type="ORF">ACFSUB_02045</name>
</gene>
<dbReference type="Gene3D" id="1.10.246.150">
    <property type="match status" value="1"/>
</dbReference>
<dbReference type="RefSeq" id="WP_380711523.1">
    <property type="nucleotide sequence ID" value="NZ_JBHUML010000002.1"/>
</dbReference>